<proteinExistence type="predicted"/>
<keyword evidence="1" id="KW-0175">Coiled coil</keyword>
<evidence type="ECO:0000256" key="1">
    <source>
        <dbReference type="SAM" id="Coils"/>
    </source>
</evidence>
<reference evidence="3" key="1">
    <citation type="submission" date="2019-03" db="EMBL/GenBank/DDBJ databases">
        <title>Snf2 controls pulcherriminic acid biosynthesis and connects pigmentation and antifungal activity of the yeast Metschnikowia pulcherrima.</title>
        <authorList>
            <person name="Gore-Lloyd D."/>
            <person name="Sumann I."/>
            <person name="Brachmann A.O."/>
            <person name="Schneeberger K."/>
            <person name="Ortiz-Merino R.A."/>
            <person name="Moreno-Beltran M."/>
            <person name="Schlaefli M."/>
            <person name="Kirner P."/>
            <person name="Santos Kron A."/>
            <person name="Wolfe K.H."/>
            <person name="Piel J."/>
            <person name="Ahrens C.H."/>
            <person name="Henk D."/>
            <person name="Freimoser F.M."/>
        </authorList>
    </citation>
    <scope>NUCLEOTIDE SEQUENCE [LARGE SCALE GENOMIC DNA]</scope>
    <source>
        <strain evidence="3">APC 1.2</strain>
    </source>
</reference>
<dbReference type="PANTHER" id="PTHR15154:SF2">
    <property type="entry name" value="HAMARTIN"/>
    <property type="match status" value="1"/>
</dbReference>
<dbReference type="EMBL" id="CP034459">
    <property type="protein sequence ID" value="QBM89331.1"/>
    <property type="molecule type" value="Genomic_DNA"/>
</dbReference>
<name>A0A4P6XTI7_9ASCO</name>
<organism evidence="2 3">
    <name type="scientific">Metschnikowia aff. pulcherrima</name>
    <dbReference type="NCBI Taxonomy" id="2163413"/>
    <lineage>
        <taxon>Eukaryota</taxon>
        <taxon>Fungi</taxon>
        <taxon>Dikarya</taxon>
        <taxon>Ascomycota</taxon>
        <taxon>Saccharomycotina</taxon>
        <taxon>Pichiomycetes</taxon>
        <taxon>Metschnikowiaceae</taxon>
        <taxon>Metschnikowia</taxon>
    </lineage>
</organism>
<gene>
    <name evidence="2" type="ORF">METSCH_D04010</name>
</gene>
<dbReference type="PANTHER" id="PTHR15154">
    <property type="entry name" value="HAMARTIN"/>
    <property type="match status" value="1"/>
</dbReference>
<dbReference type="GO" id="GO:0051726">
    <property type="term" value="P:regulation of cell cycle"/>
    <property type="evidence" value="ECO:0007669"/>
    <property type="project" value="TreeGrafter"/>
</dbReference>
<evidence type="ECO:0008006" key="4">
    <source>
        <dbReference type="Google" id="ProtNLM"/>
    </source>
</evidence>
<dbReference type="InterPro" id="IPR007483">
    <property type="entry name" value="Hamartin"/>
</dbReference>
<feature type="coiled-coil region" evidence="1">
    <location>
        <begin position="736"/>
        <end position="943"/>
    </location>
</feature>
<dbReference type="AlphaFoldDB" id="A0A4P6XTI7"/>
<protein>
    <recommendedName>
        <fullName evidence="4">Hamartin protein</fullName>
    </recommendedName>
</protein>
<dbReference type="GO" id="GO:0033596">
    <property type="term" value="C:TSC1-TSC2 complex"/>
    <property type="evidence" value="ECO:0007669"/>
    <property type="project" value="TreeGrafter"/>
</dbReference>
<evidence type="ECO:0000313" key="3">
    <source>
        <dbReference type="Proteomes" id="UP000292447"/>
    </source>
</evidence>
<accession>A0A4P6XTI7</accession>
<keyword evidence="3" id="KW-1185">Reference proteome</keyword>
<dbReference type="GO" id="GO:0032007">
    <property type="term" value="P:negative regulation of TOR signaling"/>
    <property type="evidence" value="ECO:0007669"/>
    <property type="project" value="TreeGrafter"/>
</dbReference>
<dbReference type="STRING" id="2163413.A0A4P6XTI7"/>
<evidence type="ECO:0000313" key="2">
    <source>
        <dbReference type="EMBL" id="QBM89331.1"/>
    </source>
</evidence>
<sequence>MPGSSRSLLRALSSVFETWDASLDWQKEPSSEIKALYGTIYAYTERHNTMATVSGVANSEMRETHEKFVKTAGDISREVFFLELLSRLLPVLSASEVRLWLRTYLRPAVDSAGFDLSFVEKARGFINLVTLEVFPSEDSALMLRRSAIANMVMDYLVQIYVGGDSSAYELIEMKVLDLERDTQIHVERLRFIEKNAHSLLKEWGLKNPYDFFMLLHKYYQNPVKRFKVLDLAAKLVSSNVSQLQKILDTPFFLDLLRSLILDCSEAILGSCLSTVLMVLGKICHRVSAYLPELLLVYTRLLLWKDHGPMLSARRVAEISWIIAESDLNTLIMQTQVFADGEFNLLYFTTLLYGLFPLNLLAFCKSPDEYLLRNPPNMMIPETKIIYECISREEDLKNMLFAKSNSTLTRLMLHPNILNNITLKEEIQSPMKWILSKNEGLDVGEEEVLLECFGLNPDIIFTIPENIVLPEQLLKRIQSSSSLTTDASDLRFLHRFSTATQIHDNSLPPSQRGSFQMPNEAMGPSNITAESKIPSHWLNMDRRVSIVPTRLVLENNLPQLPLQLQLQQESGGIIFKPVDFDGPSSVISDTTLKSEKPVEIKKKDYLSDLYTVHEKLFTSSATVTANQLTVNTDTAHSTKGHFQGSVSTASDILSRQLQSEGKEVQPEIKDAQSAGRALDFYQRELLLMKNELEFSSYMKHLNKINYVKLRLKFNRYLRDQNNGAPKDINMAGTSLSQHEYETLIESLRKLKEASEAEITSKLTENDALLLRMQTLENELAIFKRDSEKSELIIAEKVLLVERLKTELNRKMDTIRDLQAKIHDFEEIQAKSAIKCKPQEVKSVEPLMFLNEQEQVVADLKMHLGSLKTENSILSSRLEETLSELEQHERNLKVHFTDKSRELEEIYRSKEIQYERKLKEFDALKLRYEQVIEEQSAQIAQLSKAKPIHIPRMGQKQTSPAFEVGTRPSSAGPKFLLDRDGEYFSRDPSTPVIHEHFGKASHRGLPMPSLESASLNFTAPDLHVGDPYFKGIRVNEPPRVQSNTSIPIIRGRGGYQKRSKKIM</sequence>
<dbReference type="Proteomes" id="UP000292447">
    <property type="component" value="Chromosome IV"/>
</dbReference>